<evidence type="ECO:0000259" key="1">
    <source>
        <dbReference type="Pfam" id="PF14111"/>
    </source>
</evidence>
<organism evidence="2 3">
    <name type="scientific">Brassica campestris</name>
    <name type="common">Field mustard</name>
    <dbReference type="NCBI Taxonomy" id="3711"/>
    <lineage>
        <taxon>Eukaryota</taxon>
        <taxon>Viridiplantae</taxon>
        <taxon>Streptophyta</taxon>
        <taxon>Embryophyta</taxon>
        <taxon>Tracheophyta</taxon>
        <taxon>Spermatophyta</taxon>
        <taxon>Magnoliopsida</taxon>
        <taxon>eudicotyledons</taxon>
        <taxon>Gunneridae</taxon>
        <taxon>Pentapetalae</taxon>
        <taxon>rosids</taxon>
        <taxon>malvids</taxon>
        <taxon>Brassicales</taxon>
        <taxon>Brassicaceae</taxon>
        <taxon>Brassiceae</taxon>
        <taxon>Brassica</taxon>
    </lineage>
</organism>
<dbReference type="Pfam" id="PF14111">
    <property type="entry name" value="DUF4283"/>
    <property type="match status" value="1"/>
</dbReference>
<sequence>MGGGEPEAIVDVVDGVASLQIPEEIFDEAELLWKSYVVGYFIGDAPHVGSIHATVNRIWSAPKAGTKIDVQFIEKNTVLFRIENSQMRSRVIQRKYWHIADIPLVVNVWTPESALHPPDLSAMPLWIDLKGVPNNLYSHKGLKCLSKAVGQFVKLHPSTEKCVRLDVARALVEVNLHQPLVEKISFKDNAGFAHEVEVNFPWLPPRCSVCRRWGHKGQDCSSKEIRILNNKVEETAASLFAVIPHGGDKAGDRVEEVEGNEVVTVEEDVSKEGNVFENLIQDLEALTPVANNVAALEGIKLTEPTTEVFHTNGVGAWENGRGMKQVGDTGGEGAIIISPSRFSPLQGIVEEEEDAMEENGKEVEEGEILETNRVWDTSAALYPSRTALSLFHRKLKLLKQPLRELNKTHYGNLPARTKQAYNELCECQNRVLQDPSPDNVARAAEAAERWNVLARIEEKFYRQKSCVRWLTAGDQNTTFFHNMVQMRIAKNTIRSLVTAQGEVLTTL</sequence>
<evidence type="ECO:0000313" key="2">
    <source>
        <dbReference type="EMBL" id="RID53318.1"/>
    </source>
</evidence>
<gene>
    <name evidence="2" type="ORF">BRARA_G00721</name>
</gene>
<dbReference type="PANTHER" id="PTHR31286">
    <property type="entry name" value="GLYCINE-RICH CELL WALL STRUCTURAL PROTEIN 1.8-LIKE"/>
    <property type="match status" value="1"/>
</dbReference>
<name>A0A397YKK7_BRACM</name>
<dbReference type="InterPro" id="IPR040256">
    <property type="entry name" value="At4g02000-like"/>
</dbReference>
<protein>
    <recommendedName>
        <fullName evidence="1">DUF4283 domain-containing protein</fullName>
    </recommendedName>
</protein>
<accession>A0A397YKK7</accession>
<evidence type="ECO:0000313" key="3">
    <source>
        <dbReference type="Proteomes" id="UP000264353"/>
    </source>
</evidence>
<dbReference type="AlphaFoldDB" id="A0A397YKK7"/>
<reference evidence="2 3" key="1">
    <citation type="submission" date="2018-06" db="EMBL/GenBank/DDBJ databases">
        <title>WGS assembly of Brassica rapa FPsc.</title>
        <authorList>
            <person name="Bowman J."/>
            <person name="Kohchi T."/>
            <person name="Yamato K."/>
            <person name="Jenkins J."/>
            <person name="Shu S."/>
            <person name="Ishizaki K."/>
            <person name="Yamaoka S."/>
            <person name="Nishihama R."/>
            <person name="Nakamura Y."/>
            <person name="Berger F."/>
            <person name="Adam C."/>
            <person name="Aki S."/>
            <person name="Althoff F."/>
            <person name="Araki T."/>
            <person name="Arteaga-Vazquez M."/>
            <person name="Balasubrmanian S."/>
            <person name="Bauer D."/>
            <person name="Boehm C."/>
            <person name="Briginshaw L."/>
            <person name="Caballero-Perez J."/>
            <person name="Catarino B."/>
            <person name="Chen F."/>
            <person name="Chiyoda S."/>
            <person name="Chovatia M."/>
            <person name="Davies K."/>
            <person name="Delmans M."/>
            <person name="Demura T."/>
            <person name="Dierschke T."/>
            <person name="Dolan L."/>
            <person name="Dorantes-Acosta A."/>
            <person name="Eklund D."/>
            <person name="Florent S."/>
            <person name="Flores-Sandoval E."/>
            <person name="Fujiyama A."/>
            <person name="Fukuzawa H."/>
            <person name="Galik B."/>
            <person name="Grimanelli D."/>
            <person name="Grimwood J."/>
            <person name="Grossniklaus U."/>
            <person name="Hamada T."/>
            <person name="Haseloff J."/>
            <person name="Hetherington A."/>
            <person name="Higo A."/>
            <person name="Hirakawa Y."/>
            <person name="Hundley H."/>
            <person name="Ikeda Y."/>
            <person name="Inoue K."/>
            <person name="Inoue S."/>
            <person name="Ishida S."/>
            <person name="Jia Q."/>
            <person name="Kakita M."/>
            <person name="Kanazawa T."/>
            <person name="Kawai Y."/>
            <person name="Kawashima T."/>
            <person name="Kennedy M."/>
            <person name="Kinose K."/>
            <person name="Kinoshita T."/>
            <person name="Kohara Y."/>
            <person name="Koide E."/>
            <person name="Komatsu K."/>
            <person name="Kopischke S."/>
            <person name="Kubo M."/>
            <person name="Kyozuka J."/>
            <person name="Lagercrantz U."/>
            <person name="Lin S."/>
            <person name="Lindquist E."/>
            <person name="Lipzen A."/>
            <person name="Lu C."/>
            <person name="Luna E."/>
            <person name="Martienssen R."/>
            <person name="Minamino N."/>
            <person name="Mizutani M."/>
            <person name="Mizutani M."/>
            <person name="Mochizuki N."/>
            <person name="Monte I."/>
            <person name="Mosher R."/>
            <person name="Nagasaki H."/>
            <person name="Nakagami H."/>
            <person name="Naramoto S."/>
            <person name="Nishitani K."/>
            <person name="Ohtani M."/>
            <person name="Okamoto T."/>
            <person name="Okumura M."/>
            <person name="Phillips J."/>
            <person name="Pollak B."/>
            <person name="Reinders A."/>
            <person name="Roevekamp M."/>
            <person name="Sano R."/>
            <person name="Sawa S."/>
            <person name="Schmid M."/>
            <person name="Shirakawa M."/>
            <person name="Solano R."/>
            <person name="Spunde A."/>
            <person name="Suetsugu N."/>
            <person name="Sugano S."/>
            <person name="Sugiyama A."/>
            <person name="Sun R."/>
            <person name="Suzuki Y."/>
            <person name="Takenaka M."/>
            <person name="Takezawa D."/>
            <person name="Tomogane H."/>
            <person name="Tsuzuki M."/>
            <person name="Ueda T."/>
            <person name="Umeda M."/>
            <person name="Ward J."/>
            <person name="Watanabe Y."/>
            <person name="Yazaki K."/>
            <person name="Yokoyama R."/>
            <person name="Yoshitake Y."/>
            <person name="Yotsui I."/>
            <person name="Zachgo S."/>
            <person name="Schmutz J."/>
        </authorList>
    </citation>
    <scope>NUCLEOTIDE SEQUENCE [LARGE SCALE GENOMIC DNA]</scope>
    <source>
        <strain evidence="3">cv. B-3</strain>
    </source>
</reference>
<dbReference type="Proteomes" id="UP000264353">
    <property type="component" value="Chromosome A7"/>
</dbReference>
<dbReference type="PANTHER" id="PTHR31286:SF148">
    <property type="entry name" value="DUF4283 DOMAIN-CONTAINING PROTEIN"/>
    <property type="match status" value="1"/>
</dbReference>
<proteinExistence type="predicted"/>
<feature type="domain" description="DUF4283" evidence="1">
    <location>
        <begin position="31"/>
        <end position="115"/>
    </location>
</feature>
<dbReference type="InterPro" id="IPR025558">
    <property type="entry name" value="DUF4283"/>
</dbReference>
<dbReference type="EMBL" id="CM010634">
    <property type="protein sequence ID" value="RID53318.1"/>
    <property type="molecule type" value="Genomic_DNA"/>
</dbReference>